<reference evidence="1" key="1">
    <citation type="submission" date="2019-09" db="EMBL/GenBank/DDBJ databases">
        <title>Draft genome information of white flower Hibiscus syriacus.</title>
        <authorList>
            <person name="Kim Y.-M."/>
        </authorList>
    </citation>
    <scope>NUCLEOTIDE SEQUENCE [LARGE SCALE GENOMIC DNA]</scope>
    <source>
        <strain evidence="1">YM2019G1</strain>
    </source>
</reference>
<organism evidence="1 2">
    <name type="scientific">Hibiscus syriacus</name>
    <name type="common">Rose of Sharon</name>
    <dbReference type="NCBI Taxonomy" id="106335"/>
    <lineage>
        <taxon>Eukaryota</taxon>
        <taxon>Viridiplantae</taxon>
        <taxon>Streptophyta</taxon>
        <taxon>Embryophyta</taxon>
        <taxon>Tracheophyta</taxon>
        <taxon>Spermatophyta</taxon>
        <taxon>Magnoliopsida</taxon>
        <taxon>eudicotyledons</taxon>
        <taxon>Gunneridae</taxon>
        <taxon>Pentapetalae</taxon>
        <taxon>rosids</taxon>
        <taxon>malvids</taxon>
        <taxon>Malvales</taxon>
        <taxon>Malvaceae</taxon>
        <taxon>Malvoideae</taxon>
        <taxon>Hibiscus</taxon>
    </lineage>
</organism>
<evidence type="ECO:0000313" key="1">
    <source>
        <dbReference type="EMBL" id="KAE8730785.1"/>
    </source>
</evidence>
<dbReference type="AlphaFoldDB" id="A0A6A3CMU7"/>
<sequence>MTDNISKKSLVGDLSVSSLRLNQLMLAPQLGGQLSISQDSIKLDAIGRPKEYLAVEVVRPLQPDYEENLYATCQLMNWSLLDFVEQYNMLKSSLVSRKEEVTMFYPEKKSVISSMGMWRMRLEVPKAEVSEMLPLARLKSVIGFSNMCPHFHIGASELLNMLLSKAVNVRLFRGFELGPFSTEYLGLPFGTKRNSVAMWEPIVQRFQKKLAGWKDSSLSLAERVILVKSVLCALPIYFFSIIRLPALRMNCGGKEYFIVSIVWIQKQAGQTARFPLVLCEFGKKWDSPASYRYFRLAGRSSKIGGERGVVEVWSRKDRGYILSVVWQVLGISEYGYPFDSLVGDPKVADFAVSTKNGSSSLERWCLPLLGFFKLNVDGAMITLEKAVLEQISSCYELQCEYILPGSRDRNFFELGMDGLLRRALTAHFGNVTSSMGRWRMRLEVPRVEVSEMLPLARLLSRTHMLIRSHPNYFAGSLEAFW</sequence>
<gene>
    <name evidence="1" type="ORF">F3Y22_tig00002880pilonHSYRG00085</name>
</gene>
<keyword evidence="2" id="KW-1185">Reference proteome</keyword>
<dbReference type="PANTHER" id="PTHR34457">
    <property type="entry name" value="EMBRYO DEFECTIVE 2410"/>
    <property type="match status" value="1"/>
</dbReference>
<comment type="caution">
    <text evidence="1">The sequence shown here is derived from an EMBL/GenBank/DDBJ whole genome shotgun (WGS) entry which is preliminary data.</text>
</comment>
<name>A0A6A3CMU7_HIBSY</name>
<dbReference type="Proteomes" id="UP000436088">
    <property type="component" value="Unassembled WGS sequence"/>
</dbReference>
<accession>A0A6A3CMU7</accession>
<dbReference type="PANTHER" id="PTHR34457:SF3">
    <property type="entry name" value="PROTEIN TIC236, CHLOROPLASTIC"/>
    <property type="match status" value="1"/>
</dbReference>
<proteinExistence type="predicted"/>
<protein>
    <submittedName>
        <fullName evidence="1">Uncharacterized protein</fullName>
    </submittedName>
</protein>
<evidence type="ECO:0000313" key="2">
    <source>
        <dbReference type="Proteomes" id="UP000436088"/>
    </source>
</evidence>
<dbReference type="EMBL" id="VEPZ02000201">
    <property type="protein sequence ID" value="KAE8730785.1"/>
    <property type="molecule type" value="Genomic_DNA"/>
</dbReference>
<dbReference type="InterPro" id="IPR053022">
    <property type="entry name" value="Chloroplast_translocon_comp"/>
</dbReference>